<dbReference type="Proteomes" id="UP000596742">
    <property type="component" value="Unassembled WGS sequence"/>
</dbReference>
<feature type="compositionally biased region" description="Basic and acidic residues" evidence="1">
    <location>
        <begin position="212"/>
        <end position="249"/>
    </location>
</feature>
<evidence type="ECO:0000256" key="1">
    <source>
        <dbReference type="SAM" id="MobiDB-lite"/>
    </source>
</evidence>
<sequence>MNRRRKEKERQRKQIARTEKMKRPPDDIEVTSWITKYLKNQADLSEEKKKKMNKCNSNVQADSQLLVGLVSNSKTVNMSHLDTEHKKCRKRKLETCDASDQIDSKQRKKTLSKNIHPKIHSNTENPVEVHMKKKLLTRHRVKLHREKRDLQKVLNERLKDKARKQTTRNNRRRITIESDRSKDKSRKTTQREKRDEISIASHRSKDKVKKKTERELRDEITIDSDKRKDEGRKRTERKNRDDNTIDKKEMTILLTLIKARIKKGKQLSEKKEMK</sequence>
<evidence type="ECO:0000313" key="2">
    <source>
        <dbReference type="EMBL" id="VDI08685.1"/>
    </source>
</evidence>
<keyword evidence="3" id="KW-1185">Reference proteome</keyword>
<feature type="region of interest" description="Disordered" evidence="1">
    <location>
        <begin position="155"/>
        <end position="249"/>
    </location>
</feature>
<dbReference type="AlphaFoldDB" id="A0A8B6CR43"/>
<gene>
    <name evidence="2" type="ORF">MGAL_10B059692</name>
</gene>
<name>A0A8B6CR43_MYTGA</name>
<comment type="caution">
    <text evidence="2">The sequence shown here is derived from an EMBL/GenBank/DDBJ whole genome shotgun (WGS) entry which is preliminary data.</text>
</comment>
<proteinExistence type="predicted"/>
<accession>A0A8B6CR43</accession>
<reference evidence="2" key="1">
    <citation type="submission" date="2018-11" db="EMBL/GenBank/DDBJ databases">
        <authorList>
            <person name="Alioto T."/>
            <person name="Alioto T."/>
        </authorList>
    </citation>
    <scope>NUCLEOTIDE SEQUENCE</scope>
</reference>
<dbReference type="OrthoDB" id="6211173at2759"/>
<feature type="compositionally biased region" description="Basic and acidic residues" evidence="1">
    <location>
        <begin position="8"/>
        <end position="24"/>
    </location>
</feature>
<feature type="compositionally biased region" description="Basic residues" evidence="1">
    <location>
        <begin position="202"/>
        <end position="211"/>
    </location>
</feature>
<feature type="region of interest" description="Disordered" evidence="1">
    <location>
        <begin position="1"/>
        <end position="24"/>
    </location>
</feature>
<dbReference type="EMBL" id="UYJE01002218">
    <property type="protein sequence ID" value="VDI08685.1"/>
    <property type="molecule type" value="Genomic_DNA"/>
</dbReference>
<feature type="compositionally biased region" description="Basic residues" evidence="1">
    <location>
        <begin position="160"/>
        <end position="173"/>
    </location>
</feature>
<evidence type="ECO:0000313" key="3">
    <source>
        <dbReference type="Proteomes" id="UP000596742"/>
    </source>
</evidence>
<protein>
    <submittedName>
        <fullName evidence="2">Uncharacterized protein</fullName>
    </submittedName>
</protein>
<organism evidence="2 3">
    <name type="scientific">Mytilus galloprovincialis</name>
    <name type="common">Mediterranean mussel</name>
    <dbReference type="NCBI Taxonomy" id="29158"/>
    <lineage>
        <taxon>Eukaryota</taxon>
        <taxon>Metazoa</taxon>
        <taxon>Spiralia</taxon>
        <taxon>Lophotrochozoa</taxon>
        <taxon>Mollusca</taxon>
        <taxon>Bivalvia</taxon>
        <taxon>Autobranchia</taxon>
        <taxon>Pteriomorphia</taxon>
        <taxon>Mytilida</taxon>
        <taxon>Mytiloidea</taxon>
        <taxon>Mytilidae</taxon>
        <taxon>Mytilinae</taxon>
        <taxon>Mytilus</taxon>
    </lineage>
</organism>